<name>A0A1I2XC91_9BACT</name>
<evidence type="ECO:0000313" key="2">
    <source>
        <dbReference type="Proteomes" id="UP000199642"/>
    </source>
</evidence>
<reference evidence="2" key="1">
    <citation type="submission" date="2016-10" db="EMBL/GenBank/DDBJ databases">
        <authorList>
            <person name="Varghese N."/>
            <person name="Submissions S."/>
        </authorList>
    </citation>
    <scope>NUCLEOTIDE SEQUENCE [LARGE SCALE GENOMIC DNA]</scope>
    <source>
        <strain evidence="2">DSM 19315</strain>
    </source>
</reference>
<protein>
    <submittedName>
        <fullName evidence="1">Uncharacterized protein</fullName>
    </submittedName>
</protein>
<sequence>MIYSKVIKRSFTAFIPHIWWDKRNKSALKSKLYAMLKKPTHK</sequence>
<gene>
    <name evidence="1" type="ORF">SAMN04487988_1172</name>
</gene>
<evidence type="ECO:0000313" key="1">
    <source>
        <dbReference type="EMBL" id="SFH09631.1"/>
    </source>
</evidence>
<dbReference type="AlphaFoldDB" id="A0A1I2XC91"/>
<accession>A0A1I2XC91</accession>
<dbReference type="STRING" id="435880.SAMN04487988_1172"/>
<organism evidence="1 2">
    <name type="scientific">Algoriphagus hitonicola</name>
    <dbReference type="NCBI Taxonomy" id="435880"/>
    <lineage>
        <taxon>Bacteria</taxon>
        <taxon>Pseudomonadati</taxon>
        <taxon>Bacteroidota</taxon>
        <taxon>Cytophagia</taxon>
        <taxon>Cytophagales</taxon>
        <taxon>Cyclobacteriaceae</taxon>
        <taxon>Algoriphagus</taxon>
    </lineage>
</organism>
<dbReference type="EMBL" id="FOPC01000017">
    <property type="protein sequence ID" value="SFH09631.1"/>
    <property type="molecule type" value="Genomic_DNA"/>
</dbReference>
<proteinExistence type="predicted"/>
<keyword evidence="2" id="KW-1185">Reference proteome</keyword>
<dbReference type="Proteomes" id="UP000199642">
    <property type="component" value="Unassembled WGS sequence"/>
</dbReference>